<evidence type="ECO:0000259" key="9">
    <source>
        <dbReference type="PROSITE" id="PS50011"/>
    </source>
</evidence>
<keyword evidence="8" id="KW-0472">Membrane</keyword>
<dbReference type="GO" id="GO:0005524">
    <property type="term" value="F:ATP binding"/>
    <property type="evidence" value="ECO:0007669"/>
    <property type="project" value="UniProtKB-KW"/>
</dbReference>
<dbReference type="GO" id="GO:0004674">
    <property type="term" value="F:protein serine/threonine kinase activity"/>
    <property type="evidence" value="ECO:0007669"/>
    <property type="project" value="UniProtKB-KW"/>
</dbReference>
<dbReference type="AlphaFoldDB" id="A0A1C4VU37"/>
<keyword evidence="8" id="KW-1133">Transmembrane helix</keyword>
<feature type="compositionally biased region" description="Low complexity" evidence="7">
    <location>
        <begin position="393"/>
        <end position="408"/>
    </location>
</feature>
<dbReference type="EC" id="2.7.11.1" evidence="1"/>
<evidence type="ECO:0000256" key="2">
    <source>
        <dbReference type="ARBA" id="ARBA00022527"/>
    </source>
</evidence>
<evidence type="ECO:0000313" key="10">
    <source>
        <dbReference type="EMBL" id="SCE87321.1"/>
    </source>
</evidence>
<evidence type="ECO:0000256" key="3">
    <source>
        <dbReference type="ARBA" id="ARBA00022679"/>
    </source>
</evidence>
<evidence type="ECO:0000256" key="1">
    <source>
        <dbReference type="ARBA" id="ARBA00012513"/>
    </source>
</evidence>
<feature type="region of interest" description="Disordered" evidence="7">
    <location>
        <begin position="369"/>
        <end position="422"/>
    </location>
</feature>
<dbReference type="STRING" id="121616.GA0070216_102606"/>
<evidence type="ECO:0000256" key="8">
    <source>
        <dbReference type="SAM" id="Phobius"/>
    </source>
</evidence>
<dbReference type="PANTHER" id="PTHR43289">
    <property type="entry name" value="MITOGEN-ACTIVATED PROTEIN KINASE KINASE KINASE 20-RELATED"/>
    <property type="match status" value="1"/>
</dbReference>
<feature type="transmembrane region" description="Helical" evidence="8">
    <location>
        <begin position="312"/>
        <end position="334"/>
    </location>
</feature>
<dbReference type="PROSITE" id="PS50011">
    <property type="entry name" value="PROTEIN_KINASE_DOM"/>
    <property type="match status" value="1"/>
</dbReference>
<name>A0A1C4VU37_9ACTN</name>
<protein>
    <recommendedName>
        <fullName evidence="1">non-specific serine/threonine protein kinase</fullName>
        <ecNumber evidence="1">2.7.11.1</ecNumber>
    </recommendedName>
</protein>
<keyword evidence="11" id="KW-1185">Reference proteome</keyword>
<evidence type="ECO:0000256" key="7">
    <source>
        <dbReference type="SAM" id="MobiDB-lite"/>
    </source>
</evidence>
<sequence>MTGDWRLSGYTPVRQLGAGTSGRVLLATHDATGTPVAIRYLPPSLGDDPAFRMAFREQARLLVEVDDPYVCRLFEYAETHSAAAIVTELVDGVTLRHLLRAHGPIGPEAALCILKGSLAGLAAAHARGVVHRDHRPENVLVTGDGWPKLTGFGLAPPAGNPDHLAPEQWTGAPAEPAGDIYAATATFFECLTGRPPYDGRDLATLRAQHSAAPIPGTPTPAPVHDLLHHGLAWCPADRTQPAEIFLAELEHTAARSYGGDWEERGRRQLAQRVALLAAFLPFPDGAPAHPDPAAVDPAAEPRPGYRRGGTRNALVGVGLTTALLVGVVGLGYVARRPGSFTLADGAAGPGATAAATRSPAPLAAAPAISVVPPEPSRSPNPAATTTGPPPTTAPARSVAATTTRVRTPGPTPPATAISPLLPPDVFPPTVSSLDASSATVEPKGCADAVTSTTVTATVVDDRAAGDLLRVSFRYTLDGTTRTVAMARTGPDAYQGTLGDLPTPASVTRIAVQVIAVDDAGNASAPAGPVVVSLLPACTSD</sequence>
<gene>
    <name evidence="10" type="ORF">GA0070216_102606</name>
</gene>
<evidence type="ECO:0000313" key="11">
    <source>
        <dbReference type="Proteomes" id="UP000198797"/>
    </source>
</evidence>
<dbReference type="OrthoDB" id="4716121at2"/>
<dbReference type="SUPFAM" id="SSF56112">
    <property type="entry name" value="Protein kinase-like (PK-like)"/>
    <property type="match status" value="1"/>
</dbReference>
<keyword evidence="2 10" id="KW-0723">Serine/threonine-protein kinase</keyword>
<dbReference type="Gene3D" id="1.10.510.10">
    <property type="entry name" value="Transferase(Phosphotransferase) domain 1"/>
    <property type="match status" value="1"/>
</dbReference>
<dbReference type="CDD" id="cd14014">
    <property type="entry name" value="STKc_PknB_like"/>
    <property type="match status" value="1"/>
</dbReference>
<keyword evidence="5 10" id="KW-0418">Kinase</keyword>
<reference evidence="11" key="1">
    <citation type="submission" date="2016-06" db="EMBL/GenBank/DDBJ databases">
        <authorList>
            <person name="Varghese N."/>
            <person name="Submissions Spin"/>
        </authorList>
    </citation>
    <scope>NUCLEOTIDE SEQUENCE [LARGE SCALE GENOMIC DNA]</scope>
    <source>
        <strain evidence="11">DSM 44100</strain>
    </source>
</reference>
<dbReference type="Proteomes" id="UP000198797">
    <property type="component" value="Unassembled WGS sequence"/>
</dbReference>
<evidence type="ECO:0000256" key="5">
    <source>
        <dbReference type="ARBA" id="ARBA00022777"/>
    </source>
</evidence>
<keyword evidence="8" id="KW-0812">Transmembrane</keyword>
<dbReference type="Pfam" id="PF00069">
    <property type="entry name" value="Pkinase"/>
    <property type="match status" value="1"/>
</dbReference>
<keyword evidence="6" id="KW-0067">ATP-binding</keyword>
<proteinExistence type="predicted"/>
<keyword evidence="3" id="KW-0808">Transferase</keyword>
<dbReference type="InterPro" id="IPR011009">
    <property type="entry name" value="Kinase-like_dom_sf"/>
</dbReference>
<dbReference type="InterPro" id="IPR000719">
    <property type="entry name" value="Prot_kinase_dom"/>
</dbReference>
<organism evidence="10 11">
    <name type="scientific">Micromonospora matsumotoense</name>
    <dbReference type="NCBI Taxonomy" id="121616"/>
    <lineage>
        <taxon>Bacteria</taxon>
        <taxon>Bacillati</taxon>
        <taxon>Actinomycetota</taxon>
        <taxon>Actinomycetes</taxon>
        <taxon>Micromonosporales</taxon>
        <taxon>Micromonosporaceae</taxon>
        <taxon>Micromonospora</taxon>
    </lineage>
</organism>
<dbReference type="RefSeq" id="WP_091240570.1">
    <property type="nucleotide sequence ID" value="NZ_FMCU01000002.1"/>
</dbReference>
<dbReference type="PANTHER" id="PTHR43289:SF6">
    <property type="entry name" value="SERINE_THREONINE-PROTEIN KINASE NEKL-3"/>
    <property type="match status" value="1"/>
</dbReference>
<keyword evidence="4" id="KW-0547">Nucleotide-binding</keyword>
<evidence type="ECO:0000256" key="6">
    <source>
        <dbReference type="ARBA" id="ARBA00022840"/>
    </source>
</evidence>
<feature type="domain" description="Protein kinase" evidence="9">
    <location>
        <begin position="10"/>
        <end position="254"/>
    </location>
</feature>
<evidence type="ECO:0000256" key="4">
    <source>
        <dbReference type="ARBA" id="ARBA00022741"/>
    </source>
</evidence>
<dbReference type="EMBL" id="FMCU01000002">
    <property type="protein sequence ID" value="SCE87321.1"/>
    <property type="molecule type" value="Genomic_DNA"/>
</dbReference>
<accession>A0A1C4VU37</accession>